<organism evidence="2 3">
    <name type="scientific">Trichoderma gamsii</name>
    <dbReference type="NCBI Taxonomy" id="398673"/>
    <lineage>
        <taxon>Eukaryota</taxon>
        <taxon>Fungi</taxon>
        <taxon>Dikarya</taxon>
        <taxon>Ascomycota</taxon>
        <taxon>Pezizomycotina</taxon>
        <taxon>Sordariomycetes</taxon>
        <taxon>Hypocreomycetidae</taxon>
        <taxon>Hypocreales</taxon>
        <taxon>Hypocreaceae</taxon>
        <taxon>Trichoderma</taxon>
    </lineage>
</organism>
<dbReference type="Proteomes" id="UP000236546">
    <property type="component" value="Unassembled WGS sequence"/>
</dbReference>
<reference evidence="2 3" key="1">
    <citation type="submission" date="2017-02" db="EMBL/GenBank/DDBJ databases">
        <title>Genomes of Trichoderma spp. with biocontrol activity.</title>
        <authorList>
            <person name="Gardiner D."/>
            <person name="Kazan K."/>
            <person name="Vos C."/>
            <person name="Harvey P."/>
        </authorList>
    </citation>
    <scope>NUCLEOTIDE SEQUENCE [LARGE SCALE GENOMIC DNA]</scope>
    <source>
        <strain evidence="2 3">A5MH</strain>
    </source>
</reference>
<proteinExistence type="predicted"/>
<dbReference type="PANTHER" id="PTHR35910">
    <property type="entry name" value="2EXR DOMAIN-CONTAINING PROTEIN"/>
    <property type="match status" value="1"/>
</dbReference>
<name>A0A2K0TDM6_9HYPO</name>
<dbReference type="PANTHER" id="PTHR35910:SF1">
    <property type="entry name" value="2EXR DOMAIN-CONTAINING PROTEIN"/>
    <property type="match status" value="1"/>
</dbReference>
<comment type="caution">
    <text evidence="2">The sequence shown here is derived from an EMBL/GenBank/DDBJ whole genome shotgun (WGS) entry which is preliminary data.</text>
</comment>
<evidence type="ECO:0000313" key="3">
    <source>
        <dbReference type="Proteomes" id="UP000236546"/>
    </source>
</evidence>
<dbReference type="Pfam" id="PF20150">
    <property type="entry name" value="2EXR"/>
    <property type="match status" value="1"/>
</dbReference>
<feature type="domain" description="2EXR" evidence="1">
    <location>
        <begin position="3"/>
        <end position="104"/>
    </location>
</feature>
<dbReference type="InterPro" id="IPR045518">
    <property type="entry name" value="2EXR"/>
</dbReference>
<sequence>MKNFCKLPSELRSQIWLLTIDPHRTVQVRFEFVLLPDLSDGADFFEAIWDAPPALVYATSPTPVPAALHTCREARHVVAQKYERAFTGGTEPRYVWVNFDLDTISIGKSRFTWMGPEAPRIRWLKFAREMSSHYISDEQPQLRMFTNLDELTIVRHDAETSWDDSDELLYWPCPTERVWFINAETDEKISWAENQRRCDKQWETFVAQNEARGSE</sequence>
<accession>A0A2K0TDM6</accession>
<dbReference type="OrthoDB" id="3473305at2759"/>
<dbReference type="AlphaFoldDB" id="A0A2K0TDM6"/>
<dbReference type="EMBL" id="MTYH01000037">
    <property type="protein sequence ID" value="PNP43630.1"/>
    <property type="molecule type" value="Genomic_DNA"/>
</dbReference>
<gene>
    <name evidence="2" type="ORF">TGAMA5MH_04602</name>
</gene>
<protein>
    <recommendedName>
        <fullName evidence="1">2EXR domain-containing protein</fullName>
    </recommendedName>
</protein>
<evidence type="ECO:0000259" key="1">
    <source>
        <dbReference type="Pfam" id="PF20150"/>
    </source>
</evidence>
<evidence type="ECO:0000313" key="2">
    <source>
        <dbReference type="EMBL" id="PNP43630.1"/>
    </source>
</evidence>